<geneLocation type="nucleomorph" evidence="4"/>
<dbReference type="GO" id="GO:0000398">
    <property type="term" value="P:mRNA splicing, via spliceosome"/>
    <property type="evidence" value="ECO:0007669"/>
    <property type="project" value="TreeGrafter"/>
</dbReference>
<sequence length="154" mass="18503">MSTKFSKSFLEKLQHIFDIKYKYLYKQELLKHNKKILIWKIYRFHWEKNRFFFDIIFNNKLFNSKQIKTLIYDKTIDLLLMKYWKKAGFEIICSPIVINNLDHHDQLNSSTCRVPLLLRNKLSSLRPDIRTGCITCVSGEGIKGKPVWWNTKIS</sequence>
<dbReference type="GO" id="GO:0005681">
    <property type="term" value="C:spliceosomal complex"/>
    <property type="evidence" value="ECO:0007669"/>
    <property type="project" value="TreeGrafter"/>
</dbReference>
<dbReference type="EMBL" id="AB996603">
    <property type="protein sequence ID" value="BAS01838.1"/>
    <property type="molecule type" value="Genomic_DNA"/>
</dbReference>
<evidence type="ECO:0000256" key="3">
    <source>
        <dbReference type="ARBA" id="ARBA00023242"/>
    </source>
</evidence>
<dbReference type="PANTHER" id="PTHR19411">
    <property type="entry name" value="PROTEIN BUD31-RELATED"/>
    <property type="match status" value="1"/>
</dbReference>
<proteinExistence type="inferred from homology"/>
<keyword evidence="4" id="KW-0542">Nucleomorph</keyword>
<keyword evidence="3" id="KW-0539">Nucleus</keyword>
<protein>
    <submittedName>
        <fullName evidence="4">G10 transcription factor</fullName>
    </submittedName>
</protein>
<accession>A0A0H5BIA9</accession>
<evidence type="ECO:0000256" key="2">
    <source>
        <dbReference type="ARBA" id="ARBA00005287"/>
    </source>
</evidence>
<name>A0A0H5BIA9_9EUKA</name>
<dbReference type="AlphaFoldDB" id="A0A0H5BIA9"/>
<evidence type="ECO:0000313" key="4">
    <source>
        <dbReference type="EMBL" id="BAS01838.1"/>
    </source>
</evidence>
<reference evidence="4" key="1">
    <citation type="journal article" date="2015" name="Genome Biol. Evol.">
        <title>Nucleomorph Genome Sequences of Two Chlorarachniophytes, Amorphochlora amoebiformis and Lotharella vacuolata.</title>
        <authorList>
            <person name="Suzuki S."/>
            <person name="Shirato S."/>
            <person name="Hirakawa Y."/>
            <person name="Ishida K."/>
        </authorList>
    </citation>
    <scope>NUCLEOTIDE SEQUENCE</scope>
    <source>
        <strain evidence="4">CCMP2058</strain>
    </source>
</reference>
<evidence type="ECO:0000256" key="1">
    <source>
        <dbReference type="ARBA" id="ARBA00004123"/>
    </source>
</evidence>
<comment type="similarity">
    <text evidence="2">Belongs to the BUD31 (G10) family.</text>
</comment>
<organism evidence="4">
    <name type="scientific">Amorphochlora amoebiformis</name>
    <dbReference type="NCBI Taxonomy" id="1561963"/>
    <lineage>
        <taxon>Eukaryota</taxon>
        <taxon>Sar</taxon>
        <taxon>Rhizaria</taxon>
        <taxon>Cercozoa</taxon>
        <taxon>Chlorarachniophyceae</taxon>
        <taxon>Amorphochlora</taxon>
    </lineage>
</organism>
<dbReference type="Pfam" id="PF01125">
    <property type="entry name" value="BUD31"/>
    <property type="match status" value="1"/>
</dbReference>
<dbReference type="PANTHER" id="PTHR19411:SF0">
    <property type="entry name" value="PROTEIN BUD31 HOMOLOG"/>
    <property type="match status" value="1"/>
</dbReference>
<comment type="subcellular location">
    <subcellularLocation>
        <location evidence="1">Nucleus</location>
    </subcellularLocation>
</comment>
<gene>
    <name evidence="4" type="primary">G10</name>
</gene>
<dbReference type="InterPro" id="IPR001748">
    <property type="entry name" value="BUD31"/>
</dbReference>